<evidence type="ECO:0000256" key="2">
    <source>
        <dbReference type="ARBA" id="ARBA00023125"/>
    </source>
</evidence>
<protein>
    <submittedName>
        <fullName evidence="6">IclR family transcriptional regulator</fullName>
    </submittedName>
</protein>
<dbReference type="PROSITE" id="PS51078">
    <property type="entry name" value="ICLR_ED"/>
    <property type="match status" value="1"/>
</dbReference>
<dbReference type="Gene3D" id="3.30.450.40">
    <property type="match status" value="1"/>
</dbReference>
<proteinExistence type="predicted"/>
<dbReference type="InterPro" id="IPR014757">
    <property type="entry name" value="Tscrpt_reg_IclR_C"/>
</dbReference>
<dbReference type="InterPro" id="IPR050707">
    <property type="entry name" value="HTH_MetabolicPath_Reg"/>
</dbReference>
<dbReference type="Pfam" id="PF01614">
    <property type="entry name" value="IclR_C"/>
    <property type="match status" value="1"/>
</dbReference>
<accession>A0ABS0LQ54</accession>
<evidence type="ECO:0000259" key="5">
    <source>
        <dbReference type="PROSITE" id="PS51078"/>
    </source>
</evidence>
<gene>
    <name evidence="6" type="ORF">HZY91_04430</name>
</gene>
<evidence type="ECO:0000256" key="1">
    <source>
        <dbReference type="ARBA" id="ARBA00023015"/>
    </source>
</evidence>
<name>A0ABS0LQ54_9LACT</name>
<dbReference type="EMBL" id="JACBXQ010000002">
    <property type="protein sequence ID" value="MBG9986139.1"/>
    <property type="molecule type" value="Genomic_DNA"/>
</dbReference>
<evidence type="ECO:0000259" key="4">
    <source>
        <dbReference type="PROSITE" id="PS51077"/>
    </source>
</evidence>
<comment type="caution">
    <text evidence="6">The sequence shown here is derived from an EMBL/GenBank/DDBJ whole genome shotgun (WGS) entry which is preliminary data.</text>
</comment>
<keyword evidence="7" id="KW-1185">Reference proteome</keyword>
<dbReference type="PANTHER" id="PTHR30136:SF35">
    <property type="entry name" value="HTH-TYPE TRANSCRIPTIONAL REGULATOR RV1719"/>
    <property type="match status" value="1"/>
</dbReference>
<dbReference type="SMART" id="SM00346">
    <property type="entry name" value="HTH_ICLR"/>
    <property type="match status" value="1"/>
</dbReference>
<dbReference type="SUPFAM" id="SSF46785">
    <property type="entry name" value="Winged helix' DNA-binding domain"/>
    <property type="match status" value="1"/>
</dbReference>
<organism evidence="6 7">
    <name type="scientific">Facklamia lactis</name>
    <dbReference type="NCBI Taxonomy" id="2749967"/>
    <lineage>
        <taxon>Bacteria</taxon>
        <taxon>Bacillati</taxon>
        <taxon>Bacillota</taxon>
        <taxon>Bacilli</taxon>
        <taxon>Lactobacillales</taxon>
        <taxon>Aerococcaceae</taxon>
        <taxon>Facklamia</taxon>
    </lineage>
</organism>
<dbReference type="PROSITE" id="PS51077">
    <property type="entry name" value="HTH_ICLR"/>
    <property type="match status" value="1"/>
</dbReference>
<dbReference type="Pfam" id="PF09339">
    <property type="entry name" value="HTH_IclR"/>
    <property type="match status" value="1"/>
</dbReference>
<dbReference type="InterPro" id="IPR029016">
    <property type="entry name" value="GAF-like_dom_sf"/>
</dbReference>
<keyword evidence="1" id="KW-0805">Transcription regulation</keyword>
<dbReference type="Gene3D" id="1.10.10.10">
    <property type="entry name" value="Winged helix-like DNA-binding domain superfamily/Winged helix DNA-binding domain"/>
    <property type="match status" value="1"/>
</dbReference>
<keyword evidence="2" id="KW-0238">DNA-binding</keyword>
<dbReference type="RefSeq" id="WP_197115055.1">
    <property type="nucleotide sequence ID" value="NZ_JACBXQ010000002.1"/>
</dbReference>
<dbReference type="InterPro" id="IPR036390">
    <property type="entry name" value="WH_DNA-bd_sf"/>
</dbReference>
<feature type="domain" description="HTH iclR-type" evidence="4">
    <location>
        <begin position="10"/>
        <end position="72"/>
    </location>
</feature>
<dbReference type="InterPro" id="IPR005471">
    <property type="entry name" value="Tscrpt_reg_IclR_N"/>
</dbReference>
<keyword evidence="3" id="KW-0804">Transcription</keyword>
<evidence type="ECO:0000256" key="3">
    <source>
        <dbReference type="ARBA" id="ARBA00023163"/>
    </source>
</evidence>
<evidence type="ECO:0000313" key="7">
    <source>
        <dbReference type="Proteomes" id="UP000721415"/>
    </source>
</evidence>
<sequence length="257" mass="28334">MTEKKDSGILDSVSNALRILKSYSHSQPVKRVNDIAKELNVSKSTASRLVKTLAAEGFLTKDTESAGYRLGKMTLTLGGIFANSNEIYREMGPVLNEIVSETKESAHLAVIIEKELVYLMKYVGPYYADTKIDIGETNPLHATSSGKVLLAYGDSNRINEIKKEGLDAYTEHTITNPILFEKELLKIRRNGYAVSMEEYTYHNFSIAAPVFNIDGEVVCAIGMAAPTSRLKQNKLPNLIKIIVNGSKIASELLGWDG</sequence>
<dbReference type="InterPro" id="IPR036388">
    <property type="entry name" value="WH-like_DNA-bd_sf"/>
</dbReference>
<evidence type="ECO:0000313" key="6">
    <source>
        <dbReference type="EMBL" id="MBG9986139.1"/>
    </source>
</evidence>
<dbReference type="Proteomes" id="UP000721415">
    <property type="component" value="Unassembled WGS sequence"/>
</dbReference>
<feature type="domain" description="IclR-ED" evidence="5">
    <location>
        <begin position="73"/>
        <end position="255"/>
    </location>
</feature>
<reference evidence="6 7" key="1">
    <citation type="submission" date="2020-07" db="EMBL/GenBank/DDBJ databases">
        <title>Facklamia lactis sp. nov., isolated from raw milk.</title>
        <authorList>
            <person name="Doll E.V."/>
            <person name="Huptas C."/>
            <person name="Staib L."/>
            <person name="Wenning M."/>
            <person name="Scherer S."/>
        </authorList>
    </citation>
    <scope>NUCLEOTIDE SEQUENCE [LARGE SCALE GENOMIC DNA]</scope>
    <source>
        <strain evidence="6 7">DSM 111018</strain>
    </source>
</reference>
<dbReference type="SUPFAM" id="SSF55781">
    <property type="entry name" value="GAF domain-like"/>
    <property type="match status" value="1"/>
</dbReference>
<dbReference type="PANTHER" id="PTHR30136">
    <property type="entry name" value="HELIX-TURN-HELIX TRANSCRIPTIONAL REGULATOR, ICLR FAMILY"/>
    <property type="match status" value="1"/>
</dbReference>